<dbReference type="PANTHER" id="PTHR12631">
    <property type="entry name" value="ALPHA-L-IDURONIDASE"/>
    <property type="match status" value="1"/>
</dbReference>
<dbReference type="GO" id="GO:0004553">
    <property type="term" value="F:hydrolase activity, hydrolyzing O-glycosyl compounds"/>
    <property type="evidence" value="ECO:0007669"/>
    <property type="project" value="InterPro"/>
</dbReference>
<dbReference type="AlphaFoldDB" id="A0A7J4XEA1"/>
<reference evidence="4 5" key="1">
    <citation type="journal article" date="2019" name="Nat. Med.">
        <title>A library of human gut bacterial isolates paired with longitudinal multiomics data enables mechanistic microbiome research.</title>
        <authorList>
            <person name="Poyet M."/>
            <person name="Groussin M."/>
            <person name="Gibbons S.M."/>
            <person name="Avila-Pacheco J."/>
            <person name="Jiang X."/>
            <person name="Kearney S.M."/>
            <person name="Perrotta A.R."/>
            <person name="Berdy B."/>
            <person name="Zhao S."/>
            <person name="Lieberman T.D."/>
            <person name="Swanson P.K."/>
            <person name="Smith M."/>
            <person name="Roesemann S."/>
            <person name="Alexander J.E."/>
            <person name="Rich S.A."/>
            <person name="Livny J."/>
            <person name="Vlamakis H."/>
            <person name="Clish C."/>
            <person name="Bullock K."/>
            <person name="Deik A."/>
            <person name="Scott J."/>
            <person name="Pierce K.A."/>
            <person name="Xavier R.J."/>
            <person name="Alm E.J."/>
        </authorList>
    </citation>
    <scope>NUCLEOTIDE SEQUENCE [LARGE SCALE GENOMIC DNA]</scope>
    <source>
        <strain evidence="4 5">BIOML-A10</strain>
    </source>
</reference>
<evidence type="ECO:0000313" key="4">
    <source>
        <dbReference type="EMBL" id="KAA3759549.1"/>
    </source>
</evidence>
<dbReference type="InterPro" id="IPR051923">
    <property type="entry name" value="Glycosyl_Hydrolase_39"/>
</dbReference>
<protein>
    <submittedName>
        <fullName evidence="4">Cellulase family glycosylhydrolase</fullName>
    </submittedName>
</protein>
<evidence type="ECO:0000313" key="5">
    <source>
        <dbReference type="Proteomes" id="UP000422221"/>
    </source>
</evidence>
<dbReference type="Proteomes" id="UP000422221">
    <property type="component" value="Unassembled WGS sequence"/>
</dbReference>
<organism evidence="4 5">
    <name type="scientific">Bacteroides salyersiae</name>
    <dbReference type="NCBI Taxonomy" id="291644"/>
    <lineage>
        <taxon>Bacteria</taxon>
        <taxon>Pseudomonadati</taxon>
        <taxon>Bacteroidota</taxon>
        <taxon>Bacteroidia</taxon>
        <taxon>Bacteroidales</taxon>
        <taxon>Bacteroidaceae</taxon>
        <taxon>Bacteroides</taxon>
    </lineage>
</organism>
<dbReference type="EMBL" id="VWMK01000022">
    <property type="protein sequence ID" value="KAA3759549.1"/>
    <property type="molecule type" value="Genomic_DNA"/>
</dbReference>
<dbReference type="RefSeq" id="WP_130058907.1">
    <property type="nucleotide sequence ID" value="NZ_CP083674.1"/>
</dbReference>
<gene>
    <name evidence="4" type="ORF">F3F73_19140</name>
</gene>
<keyword evidence="1 4" id="KW-0378">Hydrolase</keyword>
<sequence>MNKIGYALLIVWGLLPLNTVCSTNTIPFVGVSASNSDGIMLSENLVNNSGLSENSANAFHDNASNGSTMWCSRTGVLGDVKLTFDLKKSYHLQNLYIWNFNQPDNLNKGVKNMRIEYSTDKTNWTELPAPAEPGYTMDASYPFQLAQASGTSELKATNLNDGKNSPINLSGVQAQYVRFLISKTINNGNWGGNAFGLSEVLFTTDDEIDDALKVSVDFGQVNNTCGNMLFGGCQNPSLPHSHKILPQLTDAGFNCIRCDMWLEKILPANITYQDYINNVNDVQNPDTWDFSDLELAVRAKKSGMKVMMIIAYCPGWLAYNGTSKGVPMDLDVYADIVRKVYSRYHKYIDWVEVYNEPGYFMTIDKSPYASAGAALADIYMTCVKVVREITPDMPMGGTSVVTHSDGGVGGSTNRDFFADKRINKDNFNFYSHHVYGDYGIPTEQETVTRVKNLLGKFGYADLPVYFTEWSTSISNAADSITYTGSKSHLFVANCLVNWMRDGLTGAMHWNYLQAFAENGTTEQGISSDAHGLYSWDVRSKEGKLLPKAYVFTLLSKTLGLGKGENRVVQTDYAEAAEHLNVLSIINAEGEYSTVLINNHQTPIKVALSSNSDHSRIEKHTVTYTEKGINGENIISTDKKSVITLAPMSVTGIKYIK</sequence>
<accession>A0A7J4XEA1</accession>
<keyword evidence="2" id="KW-0326">Glycosidase</keyword>
<name>A0A7J4XEA1_9BACE</name>
<dbReference type="InterPro" id="IPR001547">
    <property type="entry name" value="Glyco_hydro_5"/>
</dbReference>
<dbReference type="Gene3D" id="2.60.120.260">
    <property type="entry name" value="Galactose-binding domain-like"/>
    <property type="match status" value="1"/>
</dbReference>
<dbReference type="SUPFAM" id="SSF51445">
    <property type="entry name" value="(Trans)glycosidases"/>
    <property type="match status" value="1"/>
</dbReference>
<dbReference type="SUPFAM" id="SSF49785">
    <property type="entry name" value="Galactose-binding domain-like"/>
    <property type="match status" value="1"/>
</dbReference>
<dbReference type="Gene3D" id="3.20.20.80">
    <property type="entry name" value="Glycosidases"/>
    <property type="match status" value="1"/>
</dbReference>
<evidence type="ECO:0000256" key="2">
    <source>
        <dbReference type="ARBA" id="ARBA00023295"/>
    </source>
</evidence>
<dbReference type="InterPro" id="IPR008979">
    <property type="entry name" value="Galactose-bd-like_sf"/>
</dbReference>
<dbReference type="InterPro" id="IPR000421">
    <property type="entry name" value="FA58C"/>
</dbReference>
<evidence type="ECO:0000256" key="1">
    <source>
        <dbReference type="ARBA" id="ARBA00022801"/>
    </source>
</evidence>
<dbReference type="PANTHER" id="PTHR12631:SF10">
    <property type="entry name" value="BETA-XYLOSIDASE-LIKE PROTEIN-RELATED"/>
    <property type="match status" value="1"/>
</dbReference>
<dbReference type="Pfam" id="PF00754">
    <property type="entry name" value="F5_F8_type_C"/>
    <property type="match status" value="1"/>
</dbReference>
<proteinExistence type="predicted"/>
<feature type="domain" description="F5/8 type C" evidence="3">
    <location>
        <begin position="24"/>
        <end position="203"/>
    </location>
</feature>
<comment type="caution">
    <text evidence="4">The sequence shown here is derived from an EMBL/GenBank/DDBJ whole genome shotgun (WGS) entry which is preliminary data.</text>
</comment>
<evidence type="ECO:0000259" key="3">
    <source>
        <dbReference type="PROSITE" id="PS50022"/>
    </source>
</evidence>
<dbReference type="Pfam" id="PF00150">
    <property type="entry name" value="Cellulase"/>
    <property type="match status" value="1"/>
</dbReference>
<dbReference type="InterPro" id="IPR017853">
    <property type="entry name" value="GH"/>
</dbReference>
<dbReference type="PROSITE" id="PS50022">
    <property type="entry name" value="FA58C_3"/>
    <property type="match status" value="1"/>
</dbReference>
<dbReference type="GO" id="GO:0000272">
    <property type="term" value="P:polysaccharide catabolic process"/>
    <property type="evidence" value="ECO:0007669"/>
    <property type="project" value="InterPro"/>
</dbReference>